<dbReference type="PROSITE" id="PS50157">
    <property type="entry name" value="ZINC_FINGER_C2H2_2"/>
    <property type="match status" value="1"/>
</dbReference>
<evidence type="ECO:0000256" key="2">
    <source>
        <dbReference type="PROSITE-ProRule" id="PRU00042"/>
    </source>
</evidence>
<dbReference type="Gene3D" id="1.25.40.90">
    <property type="match status" value="1"/>
</dbReference>
<feature type="compositionally biased region" description="Low complexity" evidence="3">
    <location>
        <begin position="759"/>
        <end position="772"/>
    </location>
</feature>
<dbReference type="Pfam" id="PF23228">
    <property type="entry name" value="zf_PCFS4"/>
    <property type="match status" value="1"/>
</dbReference>
<organism evidence="6 7">
    <name type="scientific">Cucumis melo var. makuwa</name>
    <name type="common">Oriental melon</name>
    <dbReference type="NCBI Taxonomy" id="1194695"/>
    <lineage>
        <taxon>Eukaryota</taxon>
        <taxon>Viridiplantae</taxon>
        <taxon>Streptophyta</taxon>
        <taxon>Embryophyta</taxon>
        <taxon>Tracheophyta</taxon>
        <taxon>Spermatophyta</taxon>
        <taxon>Magnoliopsida</taxon>
        <taxon>eudicotyledons</taxon>
        <taxon>Gunneridae</taxon>
        <taxon>Pentapetalae</taxon>
        <taxon>rosids</taxon>
        <taxon>fabids</taxon>
        <taxon>Cucurbitales</taxon>
        <taxon>Cucurbitaceae</taxon>
        <taxon>Benincaseae</taxon>
        <taxon>Cucumis</taxon>
    </lineage>
</organism>
<reference evidence="6 7" key="1">
    <citation type="submission" date="2019-08" db="EMBL/GenBank/DDBJ databases">
        <title>Draft genome sequences of two oriental melons (Cucumis melo L. var makuwa).</title>
        <authorList>
            <person name="Kwon S.-Y."/>
        </authorList>
    </citation>
    <scope>NUCLEOTIDE SEQUENCE [LARGE SCALE GENOMIC DNA]</scope>
    <source>
        <strain evidence="7">cv. SW 3</strain>
        <tissue evidence="6">Leaf</tissue>
    </source>
</reference>
<protein>
    <submittedName>
        <fullName evidence="6">Polyadenylation and cleavage factor-like protein 4-like isoform X1</fullName>
    </submittedName>
</protein>
<dbReference type="InterPro" id="IPR057242">
    <property type="entry name" value="PCFS4-like"/>
</dbReference>
<feature type="region of interest" description="Disordered" evidence="3">
    <location>
        <begin position="638"/>
        <end position="658"/>
    </location>
</feature>
<dbReference type="GO" id="GO:0031124">
    <property type="term" value="P:mRNA 3'-end processing"/>
    <property type="evidence" value="ECO:0007669"/>
    <property type="project" value="InterPro"/>
</dbReference>
<feature type="region of interest" description="Disordered" evidence="3">
    <location>
        <begin position="1"/>
        <end position="78"/>
    </location>
</feature>
<dbReference type="PROSITE" id="PS51391">
    <property type="entry name" value="CID"/>
    <property type="match status" value="1"/>
</dbReference>
<dbReference type="GO" id="GO:0005849">
    <property type="term" value="C:mRNA cleavage factor complex"/>
    <property type="evidence" value="ECO:0007669"/>
    <property type="project" value="TreeGrafter"/>
</dbReference>
<feature type="domain" description="CID" evidence="5">
    <location>
        <begin position="78"/>
        <end position="206"/>
    </location>
</feature>
<dbReference type="SMART" id="SM00582">
    <property type="entry name" value="RPR"/>
    <property type="match status" value="1"/>
</dbReference>
<comment type="caution">
    <text evidence="6">The sequence shown here is derived from an EMBL/GenBank/DDBJ whole genome shotgun (WGS) entry which is preliminary data.</text>
</comment>
<feature type="compositionally biased region" description="Polar residues" evidence="3">
    <location>
        <begin position="833"/>
        <end position="850"/>
    </location>
</feature>
<keyword evidence="2" id="KW-0862">Zinc</keyword>
<dbReference type="InterPro" id="IPR006569">
    <property type="entry name" value="CID_dom"/>
</dbReference>
<feature type="region of interest" description="Disordered" evidence="3">
    <location>
        <begin position="414"/>
        <end position="480"/>
    </location>
</feature>
<dbReference type="EMBL" id="SSTE01014973">
    <property type="protein sequence ID" value="KAA0043917.1"/>
    <property type="molecule type" value="Genomic_DNA"/>
</dbReference>
<keyword evidence="1" id="KW-0507">mRNA processing</keyword>
<evidence type="ECO:0000256" key="3">
    <source>
        <dbReference type="SAM" id="MobiDB-lite"/>
    </source>
</evidence>
<dbReference type="GO" id="GO:0008270">
    <property type="term" value="F:zinc ion binding"/>
    <property type="evidence" value="ECO:0007669"/>
    <property type="project" value="UniProtKB-KW"/>
</dbReference>
<dbReference type="InterPro" id="IPR013087">
    <property type="entry name" value="Znf_C2H2_type"/>
</dbReference>
<feature type="domain" description="C2H2-type" evidence="4">
    <location>
        <begin position="930"/>
        <end position="957"/>
    </location>
</feature>
<dbReference type="InterPro" id="IPR047415">
    <property type="entry name" value="Pcf11_CID"/>
</dbReference>
<feature type="region of interest" description="Disordered" evidence="3">
    <location>
        <begin position="833"/>
        <end position="859"/>
    </location>
</feature>
<feature type="region of interest" description="Disordered" evidence="3">
    <location>
        <begin position="491"/>
        <end position="510"/>
    </location>
</feature>
<evidence type="ECO:0000256" key="1">
    <source>
        <dbReference type="ARBA" id="ARBA00022664"/>
    </source>
</evidence>
<dbReference type="GO" id="GO:0000993">
    <property type="term" value="F:RNA polymerase II complex binding"/>
    <property type="evidence" value="ECO:0007669"/>
    <property type="project" value="InterPro"/>
</dbReference>
<dbReference type="InterPro" id="IPR008942">
    <property type="entry name" value="ENTH_VHS"/>
</dbReference>
<evidence type="ECO:0000259" key="4">
    <source>
        <dbReference type="PROSITE" id="PS50157"/>
    </source>
</evidence>
<evidence type="ECO:0000313" key="7">
    <source>
        <dbReference type="Proteomes" id="UP000321393"/>
    </source>
</evidence>
<keyword evidence="2" id="KW-0479">Metal-binding</keyword>
<dbReference type="Pfam" id="PF04818">
    <property type="entry name" value="CID"/>
    <property type="match status" value="1"/>
</dbReference>
<dbReference type="PANTHER" id="PTHR15921:SF3">
    <property type="entry name" value="PRE-MRNA CLEAVAGE COMPLEX 2 PROTEIN PCF11"/>
    <property type="match status" value="1"/>
</dbReference>
<dbReference type="OrthoDB" id="2129491at2759"/>
<dbReference type="InterPro" id="IPR045154">
    <property type="entry name" value="PCF11-like"/>
</dbReference>
<name>A0A5A7TQ23_CUCMM</name>
<dbReference type="GO" id="GO:0003729">
    <property type="term" value="F:mRNA binding"/>
    <property type="evidence" value="ECO:0007669"/>
    <property type="project" value="InterPro"/>
</dbReference>
<proteinExistence type="predicted"/>
<dbReference type="GO" id="GO:0005737">
    <property type="term" value="C:cytoplasm"/>
    <property type="evidence" value="ECO:0007669"/>
    <property type="project" value="TreeGrafter"/>
</dbReference>
<dbReference type="FunFam" id="1.25.40.90:FF:000023">
    <property type="entry name" value="polyadenylation and cleavage factor homolog 4"/>
    <property type="match status" value="1"/>
</dbReference>
<feature type="compositionally biased region" description="Basic and acidic residues" evidence="3">
    <location>
        <begin position="327"/>
        <end position="336"/>
    </location>
</feature>
<dbReference type="STRING" id="1194695.A0A5A7TQ23"/>
<dbReference type="AlphaFoldDB" id="A0A5A7TQ23"/>
<feature type="region of interest" description="Disordered" evidence="3">
    <location>
        <begin position="322"/>
        <end position="349"/>
    </location>
</feature>
<dbReference type="GO" id="GO:0006369">
    <property type="term" value="P:termination of RNA polymerase II transcription"/>
    <property type="evidence" value="ECO:0007669"/>
    <property type="project" value="InterPro"/>
</dbReference>
<dbReference type="CDD" id="cd16982">
    <property type="entry name" value="CID_Pcf11"/>
    <property type="match status" value="1"/>
</dbReference>
<accession>A0A5A7TQ23</accession>
<dbReference type="PROSITE" id="PS00028">
    <property type="entry name" value="ZINC_FINGER_C2H2_1"/>
    <property type="match status" value="1"/>
</dbReference>
<evidence type="ECO:0000259" key="5">
    <source>
        <dbReference type="PROSITE" id="PS51391"/>
    </source>
</evidence>
<feature type="compositionally biased region" description="Polar residues" evidence="3">
    <location>
        <begin position="340"/>
        <end position="349"/>
    </location>
</feature>
<sequence>MEMESSRRPFDRTREPGLKKPRLADEADRGANINGRPFPQRPVVSGNNIVQQPRFRASDRDSGSSDSGRGGYQPQPPQHQELVSQYRTALAELTFNSKPIITNLTIIAGENLQAAKAISTTIYANILEVPSEQKLPSLYLLDSIVKNIGRDYIKYFAARLPEVFCKAYRQVDPSVHPSMRHLFGTWKGVFPLQTLQIIEKELGFVPTGSSSSVAINSKPDLQAQRPTPHSIHVNPKYIERQRLQQSGRVKGMPTDATGGSTNVSQDVAQAKISTGRPWADAPIKVLDIQRPLRDAPNDMAQEKNVTAGYSDYEYGSDLSRTSSVGRRVVDEGRDKPWPSAGSNLSEKLSGQRNGFNIKLGYENYSAPKSTNTGARLLPVQNFSSSSNNRVLSTNWKNSEEEEFMWGDMSSMLTGHGAPAINSSTGKDQWTPEDSDNSGIDNKHLSVRDTGASVDREASSDSQSSEQRELGDSGQQRSSTWQLQESISLDGLRAGVPRKNSGQSGGYGATLTALSGTNSSVDQMGGRPQITPSNIGASGHGFLNKGGSGPLGNVGHQRFPSRSVAFPSGQPPLHQRSPSQLLVDHVPHQIHDQKTTSFSNLDPRKRHMQDAALGLHPSVRPDNHQKPQTHDLRALASSIPGSQPRHQFSLSESLKPDVTQSELSSQLAVSIPGTDFGPSSSAGTVPDRLPAEILGNPSTSSLLAAVMKSGLFSNHSITSNMQQNLSFQDVGNMKPRSSIKPPLPNRSSPAHTFSEPKIQGESSVGPPSVESPSTMVKLSRTKVEEPSLPSDPLPPSSPMDSASTETSHVVNDASSPISNLLSSLVAKGLISASKGESTNSVTSQMPSQPENLKSGDAVTSSVPVPSIAVSSSCHSSTKLESPLKAAAKSSTSPPPSATTEINNLIGFEFSSHVIRKFHPSVISGLFDDIPYQCKICGLRLKCEEQLDTHSRWHTLRTEANNSSTAPRRWYPCSDDWISGNARFLLDAETSLDESDLMEEDNEPMVPADEDQFACVICGELFEDFYSQELGNWMYKGATYITIPSVGSEVGGTNEQVAKGPIVHTTCLTESSVYDVGLATDIKMAMIVRMLRHWAESIMKHQNRKWMYDASPAKRHVGTTLADILLVQLAGG</sequence>
<feature type="region of interest" description="Disordered" evidence="3">
    <location>
        <begin position="517"/>
        <end position="576"/>
    </location>
</feature>
<keyword evidence="2" id="KW-0863">Zinc-finger</keyword>
<dbReference type="PANTHER" id="PTHR15921">
    <property type="entry name" value="PRE-MRNA CLEAVAGE COMPLEX II"/>
    <property type="match status" value="1"/>
</dbReference>
<evidence type="ECO:0000313" key="6">
    <source>
        <dbReference type="EMBL" id="KAA0043917.1"/>
    </source>
</evidence>
<gene>
    <name evidence="6" type="ORF">E6C27_scaffold236G002570</name>
</gene>
<dbReference type="Proteomes" id="UP000321393">
    <property type="component" value="Unassembled WGS sequence"/>
</dbReference>
<feature type="compositionally biased region" description="Basic and acidic residues" evidence="3">
    <location>
        <begin position="1"/>
        <end position="29"/>
    </location>
</feature>
<feature type="region of interest" description="Disordered" evidence="3">
    <location>
        <begin position="730"/>
        <end position="810"/>
    </location>
</feature>
<dbReference type="SUPFAM" id="SSF48464">
    <property type="entry name" value="ENTH/VHS domain"/>
    <property type="match status" value="1"/>
</dbReference>